<dbReference type="GO" id="GO:0005829">
    <property type="term" value="C:cytosol"/>
    <property type="evidence" value="ECO:0007669"/>
    <property type="project" value="TreeGrafter"/>
</dbReference>
<accession>A0A0C2X6C1</accession>
<gene>
    <name evidence="2" type="ORF">M408DRAFT_17475</name>
</gene>
<dbReference type="PANTHER" id="PTHR42695">
    <property type="entry name" value="GLUTAMINE AMIDOTRANSFERASE YLR126C-RELATED"/>
    <property type="match status" value="1"/>
</dbReference>
<dbReference type="SUPFAM" id="SSF52317">
    <property type="entry name" value="Class I glutamine amidotransferase-like"/>
    <property type="match status" value="1"/>
</dbReference>
<dbReference type="Pfam" id="PF00117">
    <property type="entry name" value="GATase"/>
    <property type="match status" value="1"/>
</dbReference>
<dbReference type="AlphaFoldDB" id="A0A0C2X6C1"/>
<dbReference type="STRING" id="933852.A0A0C2X6C1"/>
<dbReference type="Proteomes" id="UP000054097">
    <property type="component" value="Unassembled WGS sequence"/>
</dbReference>
<dbReference type="InterPro" id="IPR017926">
    <property type="entry name" value="GATASE"/>
</dbReference>
<proteinExistence type="predicted"/>
<organism evidence="2 3">
    <name type="scientific">Serendipita vermifera MAFF 305830</name>
    <dbReference type="NCBI Taxonomy" id="933852"/>
    <lineage>
        <taxon>Eukaryota</taxon>
        <taxon>Fungi</taxon>
        <taxon>Dikarya</taxon>
        <taxon>Basidiomycota</taxon>
        <taxon>Agaricomycotina</taxon>
        <taxon>Agaricomycetes</taxon>
        <taxon>Sebacinales</taxon>
        <taxon>Serendipitaceae</taxon>
        <taxon>Serendipita</taxon>
    </lineage>
</organism>
<dbReference type="InterPro" id="IPR044992">
    <property type="entry name" value="ChyE-like"/>
</dbReference>
<dbReference type="HOGENOM" id="CLU_054974_0_2_1"/>
<sequence length="271" mass="29115">MGQVGEGTKPLKLALLVNDTPVGPVVEEFGKYPQIYARWLEESKPTSDITFQLDSFDAFEEHTVFPDAEKYDAIILTGSAASAYSPLPWIDRLKKYVANVATAHPQVRLIGICFGHQIIASALGGECVPNDGTWEIGVTEVPLTPVGKAVFGTDQIAIQQFHRDHVPTLPPGFILLGSTTVSAIQGMLLPYPTWSAEALPSAGETHILTVQGHPEFTGPIVEKIVEVRAKRGILDGPRAAKAKADGYNPHDGKGCIGQAIWKVMLAGVDTP</sequence>
<dbReference type="EMBL" id="KN824319">
    <property type="protein sequence ID" value="KIM24847.1"/>
    <property type="molecule type" value="Genomic_DNA"/>
</dbReference>
<dbReference type="OrthoDB" id="92161at2759"/>
<reference evidence="3" key="2">
    <citation type="submission" date="2015-01" db="EMBL/GenBank/DDBJ databases">
        <title>Evolutionary Origins and Diversification of the Mycorrhizal Mutualists.</title>
        <authorList>
            <consortium name="DOE Joint Genome Institute"/>
            <consortium name="Mycorrhizal Genomics Consortium"/>
            <person name="Kohler A."/>
            <person name="Kuo A."/>
            <person name="Nagy L.G."/>
            <person name="Floudas D."/>
            <person name="Copeland A."/>
            <person name="Barry K.W."/>
            <person name="Cichocki N."/>
            <person name="Veneault-Fourrey C."/>
            <person name="LaButti K."/>
            <person name="Lindquist E.A."/>
            <person name="Lipzen A."/>
            <person name="Lundell T."/>
            <person name="Morin E."/>
            <person name="Murat C."/>
            <person name="Riley R."/>
            <person name="Ohm R."/>
            <person name="Sun H."/>
            <person name="Tunlid A."/>
            <person name="Henrissat B."/>
            <person name="Grigoriev I.V."/>
            <person name="Hibbett D.S."/>
            <person name="Martin F."/>
        </authorList>
    </citation>
    <scope>NUCLEOTIDE SEQUENCE [LARGE SCALE GENOMIC DNA]</scope>
    <source>
        <strain evidence="3">MAFF 305830</strain>
    </source>
</reference>
<name>A0A0C2X6C1_SERVB</name>
<protein>
    <recommendedName>
        <fullName evidence="1">Glutamine amidotransferase domain-containing protein</fullName>
    </recommendedName>
</protein>
<evidence type="ECO:0000313" key="2">
    <source>
        <dbReference type="EMBL" id="KIM24847.1"/>
    </source>
</evidence>
<dbReference type="PANTHER" id="PTHR42695:SF5">
    <property type="entry name" value="GLUTAMINE AMIDOTRANSFERASE YLR126C-RELATED"/>
    <property type="match status" value="1"/>
</dbReference>
<evidence type="ECO:0000313" key="3">
    <source>
        <dbReference type="Proteomes" id="UP000054097"/>
    </source>
</evidence>
<reference evidence="2 3" key="1">
    <citation type="submission" date="2014-04" db="EMBL/GenBank/DDBJ databases">
        <authorList>
            <consortium name="DOE Joint Genome Institute"/>
            <person name="Kuo A."/>
            <person name="Zuccaro A."/>
            <person name="Kohler A."/>
            <person name="Nagy L.G."/>
            <person name="Floudas D."/>
            <person name="Copeland A."/>
            <person name="Barry K.W."/>
            <person name="Cichocki N."/>
            <person name="Veneault-Fourrey C."/>
            <person name="LaButti K."/>
            <person name="Lindquist E.A."/>
            <person name="Lipzen A."/>
            <person name="Lundell T."/>
            <person name="Morin E."/>
            <person name="Murat C."/>
            <person name="Sun H."/>
            <person name="Tunlid A."/>
            <person name="Henrissat B."/>
            <person name="Grigoriev I.V."/>
            <person name="Hibbett D.S."/>
            <person name="Martin F."/>
            <person name="Nordberg H.P."/>
            <person name="Cantor M.N."/>
            <person name="Hua S.X."/>
        </authorList>
    </citation>
    <scope>NUCLEOTIDE SEQUENCE [LARGE SCALE GENOMIC DNA]</scope>
    <source>
        <strain evidence="2 3">MAFF 305830</strain>
    </source>
</reference>
<dbReference type="PROSITE" id="PS51273">
    <property type="entry name" value="GATASE_TYPE_1"/>
    <property type="match status" value="1"/>
</dbReference>
<dbReference type="GO" id="GO:0005634">
    <property type="term" value="C:nucleus"/>
    <property type="evidence" value="ECO:0007669"/>
    <property type="project" value="TreeGrafter"/>
</dbReference>
<keyword evidence="3" id="KW-1185">Reference proteome</keyword>
<dbReference type="Gene3D" id="3.40.50.880">
    <property type="match status" value="1"/>
</dbReference>
<feature type="domain" description="Glutamine amidotransferase" evidence="1">
    <location>
        <begin position="64"/>
        <end position="217"/>
    </location>
</feature>
<dbReference type="InterPro" id="IPR029062">
    <property type="entry name" value="Class_I_gatase-like"/>
</dbReference>
<dbReference type="CDD" id="cd01741">
    <property type="entry name" value="GATase1_1"/>
    <property type="match status" value="1"/>
</dbReference>
<evidence type="ECO:0000259" key="1">
    <source>
        <dbReference type="Pfam" id="PF00117"/>
    </source>
</evidence>